<evidence type="ECO:0000313" key="2">
    <source>
        <dbReference type="Proteomes" id="UP000014680"/>
    </source>
</evidence>
<dbReference type="KEGG" id="eiv:EIN_043080"/>
<dbReference type="VEuPathDB" id="AmoebaDB:EIN_043080"/>
<dbReference type="AlphaFoldDB" id="A0A0A1TZ31"/>
<name>A0A0A1TZ31_ENTIV</name>
<feature type="non-terminal residue" evidence="1">
    <location>
        <position position="883"/>
    </location>
</feature>
<accession>A0A0A1TZ31</accession>
<sequence length="883" mass="103114">MTKQLQMVFLMNVTLYLKTADTLFNFILINKKCQLTVNSLHVNPAFNELYDLQWFLKNFTVDTVDLNYLDVPLQLLALPKRIRRYQSSQQSTPKSIISKLESIGSDEFAELYKTSVTSSVEEGVHNLCEYMEHVVSVRCVYFYMKCFTENFILQKVDKKYYPKFFYLIDSQPLEEKDFIYLENIAKKFDCKFVVMFDRDFEIFRTFKNVFFFGEKISLEKVEFLIPSFFSVTIIVDNTYNAKLKDLEKIEEFVKNYCVYKLTITTYRSDNGDNNKNVTKLGELESVEILNIENSKVVLSNKLKAKNVLLYNTKCISENAIVSVDYLSMENSECITVNNCNKFGINENEENDKNKFECVLYKNNLSFPFVNITELFLSDVRHFTLPVLTKLEKLTIIHCADSIFNITEKTISNMCLRDLENNLFVFYNETGREMCLHDLSNNSVKIKNKNSIPLSLVFRYCNNIKVFCEVIKIVFLYNSDNIVFVDAQNIGEFVTTKSSSVFLDQTQIENFVVAKTFDFKSFTYTNKVKTFTFLNIHDYKLRETLNCETVQILYKFIVAEECLEIDFSKQIMTKVLSSDNVNIKNARDCQLYFCYGVLKTLKIENLKCCTFEPVDLSLSHLEINNCSFQKTPKSNHNRHSSNFGVIKVNTIVIQNSENISLKLTEDVVQKVGIVNSDVLFQIKYSKDDYVKASQIYVREMQLKNSTCLCLNFQIGKVVLDFSAYKIGDEKCICLPSKVFHVENLKNEKVEFRRIEKVDKLIFSNCSNCEFVFPLISSFQIESATCDHVKIFIPQNCNTFSDQNNTSNGVTITHSDFPPVFDQIFQYTKSRRIFNKHYERIPRIIKEIKQFIIKPHLYDELEASFYIEIYQKYIVNNFGDNLIKK</sequence>
<gene>
    <name evidence="1" type="ORF">EIN_043080</name>
</gene>
<reference evidence="1 2" key="1">
    <citation type="submission" date="2012-10" db="EMBL/GenBank/DDBJ databases">
        <authorList>
            <person name="Zafar N."/>
            <person name="Inman J."/>
            <person name="Hall N."/>
            <person name="Lorenzi H."/>
            <person name="Caler E."/>
        </authorList>
    </citation>
    <scope>NUCLEOTIDE SEQUENCE [LARGE SCALE GENOMIC DNA]</scope>
    <source>
        <strain evidence="1 2">IP1</strain>
    </source>
</reference>
<evidence type="ECO:0000313" key="1">
    <source>
        <dbReference type="EMBL" id="ELP86820.1"/>
    </source>
</evidence>
<dbReference type="RefSeq" id="XP_004253591.1">
    <property type="nucleotide sequence ID" value="XM_004253543.1"/>
</dbReference>
<protein>
    <submittedName>
        <fullName evidence="1">Uncharacterized protein</fullName>
    </submittedName>
</protein>
<proteinExistence type="predicted"/>
<organism evidence="1 2">
    <name type="scientific">Entamoeba invadens IP1</name>
    <dbReference type="NCBI Taxonomy" id="370355"/>
    <lineage>
        <taxon>Eukaryota</taxon>
        <taxon>Amoebozoa</taxon>
        <taxon>Evosea</taxon>
        <taxon>Archamoebae</taxon>
        <taxon>Mastigamoebida</taxon>
        <taxon>Entamoebidae</taxon>
        <taxon>Entamoeba</taxon>
    </lineage>
</organism>
<dbReference type="Proteomes" id="UP000014680">
    <property type="component" value="Unassembled WGS sequence"/>
</dbReference>
<dbReference type="EMBL" id="KB206902">
    <property type="protein sequence ID" value="ELP86820.1"/>
    <property type="molecule type" value="Genomic_DNA"/>
</dbReference>
<keyword evidence="2" id="KW-1185">Reference proteome</keyword>
<dbReference type="GeneID" id="14885825"/>